<dbReference type="Proteomes" id="UP000314294">
    <property type="component" value="Unassembled WGS sequence"/>
</dbReference>
<accession>A0A4Z2IAX9</accession>
<evidence type="ECO:0000256" key="1">
    <source>
        <dbReference type="SAM" id="MobiDB-lite"/>
    </source>
</evidence>
<feature type="region of interest" description="Disordered" evidence="1">
    <location>
        <begin position="79"/>
        <end position="117"/>
    </location>
</feature>
<keyword evidence="3" id="KW-1185">Reference proteome</keyword>
<reference evidence="2 3" key="1">
    <citation type="submission" date="2019-03" db="EMBL/GenBank/DDBJ databases">
        <title>First draft genome of Liparis tanakae, snailfish: a comprehensive survey of snailfish specific genes.</title>
        <authorList>
            <person name="Kim W."/>
            <person name="Song I."/>
            <person name="Jeong J.-H."/>
            <person name="Kim D."/>
            <person name="Kim S."/>
            <person name="Ryu S."/>
            <person name="Song J.Y."/>
            <person name="Lee S.K."/>
        </authorList>
    </citation>
    <scope>NUCLEOTIDE SEQUENCE [LARGE SCALE GENOMIC DNA]</scope>
    <source>
        <tissue evidence="2">Muscle</tissue>
    </source>
</reference>
<name>A0A4Z2IAX9_9TELE</name>
<organism evidence="2 3">
    <name type="scientific">Liparis tanakae</name>
    <name type="common">Tanaka's snailfish</name>
    <dbReference type="NCBI Taxonomy" id="230148"/>
    <lineage>
        <taxon>Eukaryota</taxon>
        <taxon>Metazoa</taxon>
        <taxon>Chordata</taxon>
        <taxon>Craniata</taxon>
        <taxon>Vertebrata</taxon>
        <taxon>Euteleostomi</taxon>
        <taxon>Actinopterygii</taxon>
        <taxon>Neopterygii</taxon>
        <taxon>Teleostei</taxon>
        <taxon>Neoteleostei</taxon>
        <taxon>Acanthomorphata</taxon>
        <taxon>Eupercaria</taxon>
        <taxon>Perciformes</taxon>
        <taxon>Cottioidei</taxon>
        <taxon>Cottales</taxon>
        <taxon>Liparidae</taxon>
        <taxon>Liparis</taxon>
    </lineage>
</organism>
<proteinExistence type="predicted"/>
<evidence type="ECO:0000313" key="2">
    <source>
        <dbReference type="EMBL" id="TNN74565.1"/>
    </source>
</evidence>
<dbReference type="AlphaFoldDB" id="A0A4Z2IAX9"/>
<evidence type="ECO:0000313" key="3">
    <source>
        <dbReference type="Proteomes" id="UP000314294"/>
    </source>
</evidence>
<sequence>MTQNDSKTSVLTDDGVPQVLCDDAHVVDVHKVQVVLHRRSHHLPQQLVVAVPGGDHQHRHALLPQLGHRLDHVAGLHPVRQPHQHPREPFPRPARRSGSQRPLPRHSQRFHRVGVPSQRLDVPQGLLEAALGAVGVEAELQTRLGAHLQEPHPHLVLPQREGQKELRQEGEHARVLVGRHAPRGVQQEEDVSLAAVQHCGGGKTMKITAEMRMT</sequence>
<gene>
    <name evidence="2" type="ORF">EYF80_015112</name>
</gene>
<protein>
    <submittedName>
        <fullName evidence="2">Uncharacterized protein</fullName>
    </submittedName>
</protein>
<dbReference type="EMBL" id="SRLO01000112">
    <property type="protein sequence ID" value="TNN74565.1"/>
    <property type="molecule type" value="Genomic_DNA"/>
</dbReference>
<comment type="caution">
    <text evidence="2">The sequence shown here is derived from an EMBL/GenBank/DDBJ whole genome shotgun (WGS) entry which is preliminary data.</text>
</comment>
<feature type="compositionally biased region" description="Basic residues" evidence="1">
    <location>
        <begin position="103"/>
        <end position="112"/>
    </location>
</feature>